<feature type="domain" description="Calcineurin-like phosphoesterase" evidence="3">
    <location>
        <begin position="39"/>
        <end position="287"/>
    </location>
</feature>
<evidence type="ECO:0000313" key="6">
    <source>
        <dbReference type="Proteomes" id="UP000233786"/>
    </source>
</evidence>
<feature type="signal peptide" evidence="2">
    <location>
        <begin position="1"/>
        <end position="31"/>
    </location>
</feature>
<dbReference type="InterPro" id="IPR029052">
    <property type="entry name" value="Metallo-depent_PP-like"/>
</dbReference>
<dbReference type="OrthoDB" id="1016457at2"/>
<evidence type="ECO:0000313" key="5">
    <source>
        <dbReference type="EMBL" id="PKW13751.1"/>
    </source>
</evidence>
<dbReference type="GO" id="GO:0009166">
    <property type="term" value="P:nucleotide catabolic process"/>
    <property type="evidence" value="ECO:0007669"/>
    <property type="project" value="InterPro"/>
</dbReference>
<dbReference type="Gene3D" id="3.60.21.10">
    <property type="match status" value="1"/>
</dbReference>
<dbReference type="Gene3D" id="3.90.780.10">
    <property type="entry name" value="5'-Nucleotidase, C-terminal domain"/>
    <property type="match status" value="1"/>
</dbReference>
<dbReference type="InterPro" id="IPR008334">
    <property type="entry name" value="5'-Nucleotdase_C"/>
</dbReference>
<comment type="similarity">
    <text evidence="2">Belongs to the 5'-nucleotidase family.</text>
</comment>
<dbReference type="Pfam" id="PF00149">
    <property type="entry name" value="Metallophos"/>
    <property type="match status" value="1"/>
</dbReference>
<keyword evidence="1 2" id="KW-0732">Signal</keyword>
<dbReference type="Pfam" id="PF02872">
    <property type="entry name" value="5_nucleotid_C"/>
    <property type="match status" value="1"/>
</dbReference>
<feature type="domain" description="5'-Nucleotidase C-terminal" evidence="4">
    <location>
        <begin position="368"/>
        <end position="533"/>
    </location>
</feature>
<accession>A0A2N3XT10</accession>
<dbReference type="STRING" id="994479.GCA_000194155_04024"/>
<dbReference type="Proteomes" id="UP000233786">
    <property type="component" value="Unassembled WGS sequence"/>
</dbReference>
<dbReference type="PANTHER" id="PTHR11575:SF24">
    <property type="entry name" value="5'-NUCLEOTIDASE"/>
    <property type="match status" value="1"/>
</dbReference>
<name>A0A2N3XT10_SACSN</name>
<protein>
    <submittedName>
        <fullName evidence="5">5'-nucleotidase</fullName>
    </submittedName>
</protein>
<dbReference type="RefSeq" id="WP_010307736.1">
    <property type="nucleotide sequence ID" value="NZ_CP061007.1"/>
</dbReference>
<sequence length="570" mass="59631">MIRHSRSLRRLAVSAVAVCAAVGLGAVPAAADPAITNIRLLSFNDLHGNLEPPTGSSGKVTLADGNTVDAGGAAYLAAHLKNLRGQVKNSMVLSTGDNIGASPLSSALFHDEPTIDVLNTMGITASVVGNHELDEGYNELKRIQNGGCHPVDGCQFQPKYNGANFPFLSANLTAEQTGQPAFKPYTISNMNGIPVGVIGATLEDLPTLVAPDGIKGLKVGPEIDAINRYADELDRHGVKAIVVSMHQGDNTEGGGPDDCRTTPGPARRIAEQISPKVDAVFTAHSHQQYVCSVTDPAGQPRPMIQGSSFGRIISTLDVQVDRRTKDIVRSTIKAQNHIVTRDIPGDRQVQTLVDQAVEKSKPIGDRQVGTIGAEITRAAAPSGESPLGNLIADAQLAATRSAGAQIALMNPGGVRDDLKYPSSPAGDGNGVVTYGEAYTVQPFANIMQTITLSGVQLKAVLEQQWQPKPDGSVQVRVLQPSSTLHYTWSESAPIGSKISGITIDGQAVQPDATYRVSANNFLAAGGDGFSALTGGTELTGGPIDLDAFNEYLSANPGIAPPATDRITRIG</sequence>
<dbReference type="SUPFAM" id="SSF56300">
    <property type="entry name" value="Metallo-dependent phosphatases"/>
    <property type="match status" value="1"/>
</dbReference>
<organism evidence="5 6">
    <name type="scientific">Saccharopolyspora spinosa</name>
    <dbReference type="NCBI Taxonomy" id="60894"/>
    <lineage>
        <taxon>Bacteria</taxon>
        <taxon>Bacillati</taxon>
        <taxon>Actinomycetota</taxon>
        <taxon>Actinomycetes</taxon>
        <taxon>Pseudonocardiales</taxon>
        <taxon>Pseudonocardiaceae</taxon>
        <taxon>Saccharopolyspora</taxon>
    </lineage>
</organism>
<evidence type="ECO:0000256" key="2">
    <source>
        <dbReference type="RuleBase" id="RU362119"/>
    </source>
</evidence>
<dbReference type="SUPFAM" id="SSF55816">
    <property type="entry name" value="5'-nucleotidase (syn. UDP-sugar hydrolase), C-terminal domain"/>
    <property type="match status" value="1"/>
</dbReference>
<dbReference type="AlphaFoldDB" id="A0A2N3XT10"/>
<comment type="caution">
    <text evidence="5">The sequence shown here is derived from an EMBL/GenBank/DDBJ whole genome shotgun (WGS) entry which is preliminary data.</text>
</comment>
<dbReference type="InterPro" id="IPR006179">
    <property type="entry name" value="5_nucleotidase/apyrase"/>
</dbReference>
<dbReference type="InterPro" id="IPR004843">
    <property type="entry name" value="Calcineurin-like_PHP"/>
</dbReference>
<proteinExistence type="inferred from homology"/>
<reference evidence="5" key="1">
    <citation type="submission" date="2017-12" db="EMBL/GenBank/DDBJ databases">
        <title>Sequencing the genomes of 1000 Actinobacteria strains.</title>
        <authorList>
            <person name="Klenk H.-P."/>
        </authorList>
    </citation>
    <scope>NUCLEOTIDE SEQUENCE [LARGE SCALE GENOMIC DNA]</scope>
    <source>
        <strain evidence="5">DSM 44228</strain>
    </source>
</reference>
<evidence type="ECO:0000259" key="4">
    <source>
        <dbReference type="Pfam" id="PF02872"/>
    </source>
</evidence>
<dbReference type="PANTHER" id="PTHR11575">
    <property type="entry name" value="5'-NUCLEOTIDASE-RELATED"/>
    <property type="match status" value="1"/>
</dbReference>
<dbReference type="InterPro" id="IPR036907">
    <property type="entry name" value="5'-Nucleotdase_C_sf"/>
</dbReference>
<evidence type="ECO:0000256" key="1">
    <source>
        <dbReference type="ARBA" id="ARBA00022729"/>
    </source>
</evidence>
<dbReference type="GO" id="GO:0008768">
    <property type="term" value="F:UDP-sugar diphosphatase activity"/>
    <property type="evidence" value="ECO:0007669"/>
    <property type="project" value="TreeGrafter"/>
</dbReference>
<keyword evidence="2" id="KW-0547">Nucleotide-binding</keyword>
<keyword evidence="2" id="KW-0378">Hydrolase</keyword>
<keyword evidence="6" id="KW-1185">Reference proteome</keyword>
<gene>
    <name evidence="5" type="ORF">A8926_1306</name>
</gene>
<dbReference type="EMBL" id="PJNB01000001">
    <property type="protein sequence ID" value="PKW13751.1"/>
    <property type="molecule type" value="Genomic_DNA"/>
</dbReference>
<feature type="chain" id="PRO_5014492978" evidence="2">
    <location>
        <begin position="32"/>
        <end position="570"/>
    </location>
</feature>
<evidence type="ECO:0000259" key="3">
    <source>
        <dbReference type="Pfam" id="PF00149"/>
    </source>
</evidence>
<dbReference type="GO" id="GO:0030288">
    <property type="term" value="C:outer membrane-bounded periplasmic space"/>
    <property type="evidence" value="ECO:0007669"/>
    <property type="project" value="TreeGrafter"/>
</dbReference>
<dbReference type="PRINTS" id="PR01607">
    <property type="entry name" value="APYRASEFAMLY"/>
</dbReference>
<dbReference type="GO" id="GO:0008253">
    <property type="term" value="F:5'-nucleotidase activity"/>
    <property type="evidence" value="ECO:0007669"/>
    <property type="project" value="TreeGrafter"/>
</dbReference>
<dbReference type="GO" id="GO:0000166">
    <property type="term" value="F:nucleotide binding"/>
    <property type="evidence" value="ECO:0007669"/>
    <property type="project" value="UniProtKB-KW"/>
</dbReference>